<evidence type="ECO:0000256" key="4">
    <source>
        <dbReference type="PROSITE-ProRule" id="PRU00322"/>
    </source>
</evidence>
<dbReference type="SMART" id="SM00547">
    <property type="entry name" value="ZnF_RBZ"/>
    <property type="match status" value="3"/>
</dbReference>
<dbReference type="Pfam" id="PF00641">
    <property type="entry name" value="Zn_ribbon_RanBP"/>
    <property type="match status" value="3"/>
</dbReference>
<keyword evidence="3" id="KW-0862">Zinc</keyword>
<feature type="region of interest" description="Disordered" evidence="5">
    <location>
        <begin position="421"/>
        <end position="459"/>
    </location>
</feature>
<feature type="domain" description="RanBP2-type" evidence="6">
    <location>
        <begin position="368"/>
        <end position="397"/>
    </location>
</feature>
<evidence type="ECO:0000256" key="2">
    <source>
        <dbReference type="ARBA" id="ARBA00022771"/>
    </source>
</evidence>
<evidence type="ECO:0000256" key="5">
    <source>
        <dbReference type="SAM" id="MobiDB-lite"/>
    </source>
</evidence>
<feature type="region of interest" description="Disordered" evidence="5">
    <location>
        <begin position="472"/>
        <end position="535"/>
    </location>
</feature>
<dbReference type="Proteomes" id="UP000316621">
    <property type="component" value="Chromosome 4"/>
</dbReference>
<evidence type="ECO:0000313" key="7">
    <source>
        <dbReference type="EMBL" id="RZC58026.1"/>
    </source>
</evidence>
<dbReference type="GO" id="GO:0005737">
    <property type="term" value="C:cytoplasm"/>
    <property type="evidence" value="ECO:0007669"/>
    <property type="project" value="TreeGrafter"/>
</dbReference>
<gene>
    <name evidence="7" type="ORF">C5167_005338</name>
</gene>
<feature type="domain" description="RanBP2-type" evidence="6">
    <location>
        <begin position="335"/>
        <end position="364"/>
    </location>
</feature>
<dbReference type="PANTHER" id="PTHR23111">
    <property type="entry name" value="ZINC FINGER PROTEIN"/>
    <property type="match status" value="1"/>
</dbReference>
<dbReference type="Gene3D" id="4.10.1060.10">
    <property type="entry name" value="Zinc finger, RanBP2-type"/>
    <property type="match status" value="3"/>
</dbReference>
<dbReference type="GO" id="GO:0003729">
    <property type="term" value="F:mRNA binding"/>
    <property type="evidence" value="ECO:0007669"/>
    <property type="project" value="TreeGrafter"/>
</dbReference>
<evidence type="ECO:0000259" key="6">
    <source>
        <dbReference type="PROSITE" id="PS50199"/>
    </source>
</evidence>
<organism evidence="7 8">
    <name type="scientific">Papaver somniferum</name>
    <name type="common">Opium poppy</name>
    <dbReference type="NCBI Taxonomy" id="3469"/>
    <lineage>
        <taxon>Eukaryota</taxon>
        <taxon>Viridiplantae</taxon>
        <taxon>Streptophyta</taxon>
        <taxon>Embryophyta</taxon>
        <taxon>Tracheophyta</taxon>
        <taxon>Spermatophyta</taxon>
        <taxon>Magnoliopsida</taxon>
        <taxon>Ranunculales</taxon>
        <taxon>Papaveraceae</taxon>
        <taxon>Papaveroideae</taxon>
        <taxon>Papaver</taxon>
    </lineage>
</organism>
<feature type="compositionally biased region" description="Basic and acidic residues" evidence="5">
    <location>
        <begin position="484"/>
        <end position="512"/>
    </location>
</feature>
<name>A0A4Y7JBY0_PAPSO</name>
<evidence type="ECO:0000313" key="8">
    <source>
        <dbReference type="Proteomes" id="UP000316621"/>
    </source>
</evidence>
<dbReference type="EMBL" id="CM010718">
    <property type="protein sequence ID" value="RZC58026.1"/>
    <property type="molecule type" value="Genomic_DNA"/>
</dbReference>
<dbReference type="SUPFAM" id="SSF90209">
    <property type="entry name" value="Ran binding protein zinc finger-like"/>
    <property type="match status" value="2"/>
</dbReference>
<dbReference type="GO" id="GO:0008270">
    <property type="term" value="F:zinc ion binding"/>
    <property type="evidence" value="ECO:0007669"/>
    <property type="project" value="UniProtKB-KW"/>
</dbReference>
<keyword evidence="2 4" id="KW-0863">Zinc-finger</keyword>
<dbReference type="PANTHER" id="PTHR23111:SF23">
    <property type="entry name" value="RAN BP2_NZF ZINC FINGER-LIKE SUPERFAMILY PROTEIN"/>
    <property type="match status" value="1"/>
</dbReference>
<protein>
    <recommendedName>
        <fullName evidence="6">RanBP2-type domain-containing protein</fullName>
    </recommendedName>
</protein>
<keyword evidence="1" id="KW-0479">Metal-binding</keyword>
<keyword evidence="8" id="KW-1185">Reference proteome</keyword>
<dbReference type="Gramene" id="RZC58026">
    <property type="protein sequence ID" value="RZC58026"/>
    <property type="gene ID" value="C5167_005338"/>
</dbReference>
<dbReference type="STRING" id="3469.A0A4Y7JBY0"/>
<dbReference type="PROSITE" id="PS01358">
    <property type="entry name" value="ZF_RANBP2_1"/>
    <property type="match status" value="2"/>
</dbReference>
<feature type="domain" description="RanBP2-type" evidence="6">
    <location>
        <begin position="285"/>
        <end position="320"/>
    </location>
</feature>
<reference evidence="7 8" key="1">
    <citation type="journal article" date="2018" name="Science">
        <title>The opium poppy genome and morphinan production.</title>
        <authorList>
            <person name="Guo L."/>
            <person name="Winzer T."/>
            <person name="Yang X."/>
            <person name="Li Y."/>
            <person name="Ning Z."/>
            <person name="He Z."/>
            <person name="Teodor R."/>
            <person name="Lu Y."/>
            <person name="Bowser T.A."/>
            <person name="Graham I.A."/>
            <person name="Ye K."/>
        </authorList>
    </citation>
    <scope>NUCLEOTIDE SEQUENCE [LARGE SCALE GENOMIC DNA]</scope>
    <source>
        <strain evidence="8">cv. HN1</strain>
        <tissue evidence="7">Leaves</tissue>
    </source>
</reference>
<sequence length="535" mass="61914">MYNQLFHRTHRFLYDVFKFPKFISSLSRFNSTIVTLNSDPKVKTVQDRKGEESFSEEEEEEAAVLNKEGFPDMFSIEPKDNSSSHPWPEWVNLMEHLSKKGYYHERNEYPFGQNEMSNKDSNLIRTACLNFGRDRFDVIRYLSKKDIRVIVRCGCPSLDRKVVNSGKRLRAYLGIDERNVCSSCCLRGSCERAYVNSRKDEGGRTVDVMRILMTYGLNPVIGSVENKLALNKRLKNSVRKLLTETVEFSNEELDTTSPEKTSLKGASYLEHSIQPQTGQITVPMKKGDWICPTYYSLALCNFMNFAKNAKCLRCEGFSQQRLKRSAEDQDHPPSKRGDWLCGKCNLLNFAKNTRCFQCKEKPSNRHLGPGEWECESCNYVNFRKNMACINCDWKRPKASNYSDNSAQRQSAGLHQPYSMSFARHDGRSDKQFSDRQERQSQKPDTKFWSSEESNEDESCLSSFNPELVDFSIPGDEFDISQDPQAREKWEEDMSKVRRIVSAERENNTEIPKKLGSLQSAEDSEMDDWFGHRNKL</sequence>
<dbReference type="InterPro" id="IPR001876">
    <property type="entry name" value="Znf_RanBP2"/>
</dbReference>
<dbReference type="OMA" id="DFWSADD"/>
<evidence type="ECO:0000256" key="3">
    <source>
        <dbReference type="ARBA" id="ARBA00022833"/>
    </source>
</evidence>
<evidence type="ECO:0000256" key="1">
    <source>
        <dbReference type="ARBA" id="ARBA00022723"/>
    </source>
</evidence>
<accession>A0A4Y7JBY0</accession>
<dbReference type="PROSITE" id="PS50199">
    <property type="entry name" value="ZF_RANBP2_2"/>
    <property type="match status" value="3"/>
</dbReference>
<dbReference type="InterPro" id="IPR036443">
    <property type="entry name" value="Znf_RanBP2_sf"/>
</dbReference>
<dbReference type="AlphaFoldDB" id="A0A4Y7JBY0"/>
<feature type="compositionally biased region" description="Basic and acidic residues" evidence="5">
    <location>
        <begin position="422"/>
        <end position="445"/>
    </location>
</feature>
<proteinExistence type="predicted"/>